<dbReference type="AlphaFoldDB" id="A0A377DWW2"/>
<dbReference type="Proteomes" id="UP000254429">
    <property type="component" value="Unassembled WGS sequence"/>
</dbReference>
<proteinExistence type="predicted"/>
<keyword evidence="1" id="KW-0732">Signal</keyword>
<evidence type="ECO:0000313" key="2">
    <source>
        <dbReference type="EMBL" id="STM40080.1"/>
    </source>
</evidence>
<gene>
    <name evidence="2" type="ORF">NCTC8500_03914</name>
</gene>
<feature type="chain" id="PRO_5016812567" evidence="1">
    <location>
        <begin position="25"/>
        <end position="166"/>
    </location>
</feature>
<feature type="signal peptide" evidence="1">
    <location>
        <begin position="1"/>
        <end position="24"/>
    </location>
</feature>
<name>A0A377DWW2_ECOLX</name>
<keyword evidence="2" id="KW-0449">Lipoprotein</keyword>
<dbReference type="EMBL" id="UGFG01000001">
    <property type="protein sequence ID" value="STM40080.1"/>
    <property type="molecule type" value="Genomic_DNA"/>
</dbReference>
<protein>
    <submittedName>
        <fullName evidence="2">Lipoprotein</fullName>
    </submittedName>
</protein>
<evidence type="ECO:0000256" key="1">
    <source>
        <dbReference type="SAM" id="SignalP"/>
    </source>
</evidence>
<evidence type="ECO:0000313" key="3">
    <source>
        <dbReference type="Proteomes" id="UP000254429"/>
    </source>
</evidence>
<organism evidence="2 3">
    <name type="scientific">Escherichia coli</name>
    <dbReference type="NCBI Taxonomy" id="562"/>
    <lineage>
        <taxon>Bacteria</taxon>
        <taxon>Pseudomonadati</taxon>
        <taxon>Pseudomonadota</taxon>
        <taxon>Gammaproteobacteria</taxon>
        <taxon>Enterobacterales</taxon>
        <taxon>Enterobacteriaceae</taxon>
        <taxon>Escherichia</taxon>
    </lineage>
</organism>
<accession>A0A377DWW2</accession>
<sequence length="166" mass="18508">MKTNRSLVVIVSLITATLLLTACAQPEQSSLAGDWLLTPKDKTRGLTGSIAVNIAPFRCKTNCRGDNLPDNTRRWQLSGGNEKELTYLHNMSAQEKVGLNPGWQCYTSFFMRVCQGKPGTRPIVNEDYVSESGFFGSMMHVGIIELRTLPVRKLPARIESDKYTLK</sequence>
<reference evidence="2 3" key="1">
    <citation type="submission" date="2018-06" db="EMBL/GenBank/DDBJ databases">
        <authorList>
            <consortium name="Pathogen Informatics"/>
            <person name="Doyle S."/>
        </authorList>
    </citation>
    <scope>NUCLEOTIDE SEQUENCE [LARGE SCALE GENOMIC DNA]</scope>
    <source>
        <strain evidence="2 3">NCTC8500</strain>
    </source>
</reference>
<dbReference type="PROSITE" id="PS51257">
    <property type="entry name" value="PROKAR_LIPOPROTEIN"/>
    <property type="match status" value="1"/>
</dbReference>